<evidence type="ECO:0000313" key="2">
    <source>
        <dbReference type="Proteomes" id="UP000009168"/>
    </source>
</evidence>
<sequence>MNSQAYLLLINQQLEKQYNMSSSYISNKETQKKFHSKEIKLRPKIDYQITNFKRFKLSSDLSYMIVNNNNNNKSIKPNKINANSIYINQNNENPTINLKIEEPSNNNTYQKSEPSAVSYDRQKVIQAHKKSNICGYKLHQQLQFYQYENLKSIFSQTFQFEIELLKNAEKCENLQLFMQFYDPSVILINSNQIQQFLAQQKQTNQSNLNDVQLQIAKPRFSFKNAIKIQFKEMREDESLKVKKALKNLFYLYLNGDYRGINESFSLREEEPENWEKAISNRYVSYKYKSKHINFDYCSKKADELSNDSPTRREKIENQFSFDIKNLDKEDKETEERDKKQVIYNKSKYVMQFLLKLLDLDHLEYLKVPEGFQNKIQSIKESIKETSKRNKLSQSQFYNHTHFDCLFLQITEANDHYVHSSEELLKMHCTVFDVADLVDSFTINTVNFYKELVTQIIIEQIHLIRSQIIPQLAVHTLSFKSSSKLKYFERICDSIEKLKEGQIISKF</sequence>
<dbReference type="InParanoid" id="Q22NT6"/>
<protein>
    <submittedName>
        <fullName evidence="1">Uncharacterized protein</fullName>
    </submittedName>
</protein>
<gene>
    <name evidence="1" type="ORF">TTHERM_00418650</name>
</gene>
<name>Q22NT6_TETTS</name>
<dbReference type="AlphaFoldDB" id="Q22NT6"/>
<accession>Q22NT6</accession>
<dbReference type="KEGG" id="tet:TTHERM_00418650"/>
<dbReference type="GeneID" id="7826770"/>
<organism evidence="1 2">
    <name type="scientific">Tetrahymena thermophila (strain SB210)</name>
    <dbReference type="NCBI Taxonomy" id="312017"/>
    <lineage>
        <taxon>Eukaryota</taxon>
        <taxon>Sar</taxon>
        <taxon>Alveolata</taxon>
        <taxon>Ciliophora</taxon>
        <taxon>Intramacronucleata</taxon>
        <taxon>Oligohymenophorea</taxon>
        <taxon>Hymenostomatida</taxon>
        <taxon>Tetrahymenina</taxon>
        <taxon>Tetrahymenidae</taxon>
        <taxon>Tetrahymena</taxon>
    </lineage>
</organism>
<dbReference type="EMBL" id="GG662856">
    <property type="protein sequence ID" value="EAR87075.2"/>
    <property type="molecule type" value="Genomic_DNA"/>
</dbReference>
<dbReference type="HOGENOM" id="CLU_539182_0_0_1"/>
<reference evidence="2" key="1">
    <citation type="journal article" date="2006" name="PLoS Biol.">
        <title>Macronuclear genome sequence of the ciliate Tetrahymena thermophila, a model eukaryote.</title>
        <authorList>
            <person name="Eisen J.A."/>
            <person name="Coyne R.S."/>
            <person name="Wu M."/>
            <person name="Wu D."/>
            <person name="Thiagarajan M."/>
            <person name="Wortman J.R."/>
            <person name="Badger J.H."/>
            <person name="Ren Q."/>
            <person name="Amedeo P."/>
            <person name="Jones K.M."/>
            <person name="Tallon L.J."/>
            <person name="Delcher A.L."/>
            <person name="Salzberg S.L."/>
            <person name="Silva J.C."/>
            <person name="Haas B.J."/>
            <person name="Majoros W.H."/>
            <person name="Farzad M."/>
            <person name="Carlton J.M."/>
            <person name="Smith R.K. Jr."/>
            <person name="Garg J."/>
            <person name="Pearlman R.E."/>
            <person name="Karrer K.M."/>
            <person name="Sun L."/>
            <person name="Manning G."/>
            <person name="Elde N.C."/>
            <person name="Turkewitz A.P."/>
            <person name="Asai D.J."/>
            <person name="Wilkes D.E."/>
            <person name="Wang Y."/>
            <person name="Cai H."/>
            <person name="Collins K."/>
            <person name="Stewart B.A."/>
            <person name="Lee S.R."/>
            <person name="Wilamowska K."/>
            <person name="Weinberg Z."/>
            <person name="Ruzzo W.L."/>
            <person name="Wloga D."/>
            <person name="Gaertig J."/>
            <person name="Frankel J."/>
            <person name="Tsao C.-C."/>
            <person name="Gorovsky M.A."/>
            <person name="Keeling P.J."/>
            <person name="Waller R.F."/>
            <person name="Patron N.J."/>
            <person name="Cherry J.M."/>
            <person name="Stover N.A."/>
            <person name="Krieger C.J."/>
            <person name="del Toro C."/>
            <person name="Ryder H.F."/>
            <person name="Williamson S.C."/>
            <person name="Barbeau R.A."/>
            <person name="Hamilton E.P."/>
            <person name="Orias E."/>
        </authorList>
    </citation>
    <scope>NUCLEOTIDE SEQUENCE [LARGE SCALE GENOMIC DNA]</scope>
    <source>
        <strain evidence="2">SB210</strain>
    </source>
</reference>
<evidence type="ECO:0000313" key="1">
    <source>
        <dbReference type="EMBL" id="EAR87075.2"/>
    </source>
</evidence>
<keyword evidence="2" id="KW-1185">Reference proteome</keyword>
<dbReference type="Proteomes" id="UP000009168">
    <property type="component" value="Unassembled WGS sequence"/>
</dbReference>
<dbReference type="RefSeq" id="XP_001007320.2">
    <property type="nucleotide sequence ID" value="XM_001007320.3"/>
</dbReference>
<proteinExistence type="predicted"/>